<proteinExistence type="predicted"/>
<comment type="caution">
    <text evidence="1">The sequence shown here is derived from an EMBL/GenBank/DDBJ whole genome shotgun (WGS) entry which is preliminary data.</text>
</comment>
<dbReference type="AlphaFoldDB" id="A0A1F4WG63"/>
<accession>A0A1F4WG63</accession>
<gene>
    <name evidence="1" type="ORF">A2415_04515</name>
</gene>
<dbReference type="EMBL" id="MEWA01000049">
    <property type="protein sequence ID" value="OGC68318.1"/>
    <property type="molecule type" value="Genomic_DNA"/>
</dbReference>
<evidence type="ECO:0000313" key="1">
    <source>
        <dbReference type="EMBL" id="OGC68318.1"/>
    </source>
</evidence>
<name>A0A1F4WG63_UNCKA</name>
<reference evidence="1 2" key="1">
    <citation type="journal article" date="2016" name="Nat. Commun.">
        <title>Thousands of microbial genomes shed light on interconnected biogeochemical processes in an aquifer system.</title>
        <authorList>
            <person name="Anantharaman K."/>
            <person name="Brown C.T."/>
            <person name="Hug L.A."/>
            <person name="Sharon I."/>
            <person name="Castelle C.J."/>
            <person name="Probst A.J."/>
            <person name="Thomas B.C."/>
            <person name="Singh A."/>
            <person name="Wilkins M.J."/>
            <person name="Karaoz U."/>
            <person name="Brodie E.L."/>
            <person name="Williams K.H."/>
            <person name="Hubbard S.S."/>
            <person name="Banfield J.F."/>
        </authorList>
    </citation>
    <scope>NUCLEOTIDE SEQUENCE [LARGE SCALE GENOMIC DNA]</scope>
</reference>
<dbReference type="Proteomes" id="UP000179113">
    <property type="component" value="Unassembled WGS sequence"/>
</dbReference>
<evidence type="ECO:0000313" key="2">
    <source>
        <dbReference type="Proteomes" id="UP000179113"/>
    </source>
</evidence>
<protein>
    <submittedName>
        <fullName evidence="1">Uncharacterized protein</fullName>
    </submittedName>
</protein>
<sequence length="312" mass="33399">MPSSSVIVNNGLLMMQNRIYNAAADVDYLEPSRFRIGLGTTTSAITNTAIETPVPIENGTVIDNGSNPLTGSNGADNSTDNIVTFKEGAGQVDAQSQNLLADAVGPNATKTWTLTPLTANFTGTQPVAFWLYILNAAALAKFVAAGTALSMRIRTNLDAANRYYELARTRAQLAAGWNWVSSGTTIVTGLTQGAGGAPSGAMNEFIIEITTVAAGDTFVAGDVLYDIMRQWSVANLVKTFETSYPTYDTTNYETTIRCRLSSTQANGFNVSEFGVFNNDATPLMNSHSNFTAVSKSSSDEIIFIERHKLTQL</sequence>
<organism evidence="1 2">
    <name type="scientific">candidate division WWE3 bacterium RIFOXYC1_FULL_39_7</name>
    <dbReference type="NCBI Taxonomy" id="1802643"/>
    <lineage>
        <taxon>Bacteria</taxon>
        <taxon>Katanobacteria</taxon>
    </lineage>
</organism>